<dbReference type="Gene3D" id="3.40.50.10860">
    <property type="entry name" value="Leucine Dehydrogenase, chain A, domain 1"/>
    <property type="match status" value="1"/>
</dbReference>
<gene>
    <name evidence="11" type="ORF">DFR59_12721</name>
</gene>
<evidence type="ECO:0000256" key="7">
    <source>
        <dbReference type="PIRSR" id="PIRSR000185-2"/>
    </source>
</evidence>
<dbReference type="Pfam" id="PF02812">
    <property type="entry name" value="ELFV_dehydrog_N"/>
    <property type="match status" value="1"/>
</dbReference>
<dbReference type="Proteomes" id="UP000255326">
    <property type="component" value="Unassembled WGS sequence"/>
</dbReference>
<feature type="binding site" evidence="7">
    <location>
        <position position="347"/>
    </location>
    <ligand>
        <name>substrate</name>
    </ligand>
</feature>
<feature type="domain" description="Glutamate/phenylalanine/leucine/valine/L-tryptophan dehydrogenase C-terminal" evidence="10">
    <location>
        <begin position="182"/>
        <end position="411"/>
    </location>
</feature>
<feature type="site" description="Important for catalysis" evidence="8">
    <location>
        <position position="145"/>
    </location>
</feature>
<dbReference type="AlphaFoldDB" id="A0A370FYG5"/>
<evidence type="ECO:0000259" key="10">
    <source>
        <dbReference type="SMART" id="SM00839"/>
    </source>
</evidence>
<evidence type="ECO:0000256" key="3">
    <source>
        <dbReference type="ARBA" id="ARBA00023002"/>
    </source>
</evidence>
<dbReference type="CDD" id="cd01076">
    <property type="entry name" value="NAD_bind_1_Glu_DH"/>
    <property type="match status" value="1"/>
</dbReference>
<keyword evidence="3 5" id="KW-0560">Oxidoreductase</keyword>
<evidence type="ECO:0000256" key="4">
    <source>
        <dbReference type="ARBA" id="ARBA00023027"/>
    </source>
</evidence>
<evidence type="ECO:0000256" key="2">
    <source>
        <dbReference type="ARBA" id="ARBA00012896"/>
    </source>
</evidence>
<dbReference type="PANTHER" id="PTHR11606">
    <property type="entry name" value="GLUTAMATE DEHYDROGENASE"/>
    <property type="match status" value="1"/>
</dbReference>
<dbReference type="FunFam" id="3.40.50.720:FF:000212">
    <property type="entry name" value="Glutamate dehydrogenase"/>
    <property type="match status" value="1"/>
</dbReference>
<dbReference type="GO" id="GO:0004352">
    <property type="term" value="F:glutamate dehydrogenase (NAD+) activity"/>
    <property type="evidence" value="ECO:0007669"/>
    <property type="project" value="UniProtKB-ARBA"/>
</dbReference>
<sequence>MENLNLFTSTQEVIKEALTKLGYDEALYELLKEPLRMLTVRIPVRMDDGKIKVFTGYRAQHNDAVGPTKGGVRFHPEVDEEEVKALSMWMSLKCGIVDLPYGGGKGGIICDPRTMSMSEIERLSRGYVRAISQIVGPTKDIPAPDVYTNSQIMAWMMDEYSRLREYDSPGFITGKPIALGGSQGREKATAQGVTICIEEAAKRKGIEIKGARVVIQGFGNAGSFLAKFMHDAGAKVVGISDAYGGLHDPNGLDIDYLLDRRDSFGTVTTLFENTISNQELLELDCDILVPAAVSNQITADNANSIKASIVVEAANGPTTMEATRILSDKGILLVPDVLASAGGVTVSYFEWVQNNQGYYWTEEEVNDKLRKKLVESFNNVYETAENRRINMRLAAYMAGARKMAEASKFRGWV</sequence>
<reference evidence="11 12" key="1">
    <citation type="submission" date="2018-07" db="EMBL/GenBank/DDBJ databases">
        <title>Genomic Encyclopedia of Type Strains, Phase IV (KMG-IV): sequencing the most valuable type-strain genomes for metagenomic binning, comparative biology and taxonomic classification.</title>
        <authorList>
            <person name="Goeker M."/>
        </authorList>
    </citation>
    <scope>NUCLEOTIDE SEQUENCE [LARGE SCALE GENOMIC DNA]</scope>
    <source>
        <strain evidence="11 12">DSM 25281</strain>
    </source>
</reference>
<feature type="binding site" evidence="7">
    <location>
        <position position="220"/>
    </location>
    <ligand>
        <name>NAD(+)</name>
        <dbReference type="ChEBI" id="CHEBI:57540"/>
    </ligand>
</feature>
<evidence type="ECO:0000256" key="5">
    <source>
        <dbReference type="PIRNR" id="PIRNR000185"/>
    </source>
</evidence>
<dbReference type="InterPro" id="IPR033524">
    <property type="entry name" value="Glu/Leu/Phe/Val_DH_AS"/>
</dbReference>
<evidence type="ECO:0000313" key="11">
    <source>
        <dbReference type="EMBL" id="RDI36667.1"/>
    </source>
</evidence>
<dbReference type="EMBL" id="QQAY01000027">
    <property type="protein sequence ID" value="RDI36667.1"/>
    <property type="molecule type" value="Genomic_DNA"/>
</dbReference>
<evidence type="ECO:0000256" key="6">
    <source>
        <dbReference type="PIRSR" id="PIRSR000185-1"/>
    </source>
</evidence>
<dbReference type="PRINTS" id="PR00082">
    <property type="entry name" value="GLFDHDRGNASE"/>
</dbReference>
<evidence type="ECO:0000256" key="9">
    <source>
        <dbReference type="RuleBase" id="RU004417"/>
    </source>
</evidence>
<dbReference type="SUPFAM" id="SSF53223">
    <property type="entry name" value="Aminoacid dehydrogenase-like, N-terminal domain"/>
    <property type="match status" value="1"/>
</dbReference>
<keyword evidence="4 7" id="KW-0520">NAD</keyword>
<dbReference type="GO" id="GO:0000166">
    <property type="term" value="F:nucleotide binding"/>
    <property type="evidence" value="ECO:0007669"/>
    <property type="project" value="UniProtKB-KW"/>
</dbReference>
<feature type="binding site" evidence="7">
    <location>
        <position position="69"/>
    </location>
    <ligand>
        <name>substrate</name>
    </ligand>
</feature>
<dbReference type="SUPFAM" id="SSF51735">
    <property type="entry name" value="NAD(P)-binding Rossmann-fold domains"/>
    <property type="match status" value="1"/>
</dbReference>
<protein>
    <recommendedName>
        <fullName evidence="2 5">Glutamate dehydrogenase</fullName>
    </recommendedName>
</protein>
<dbReference type="InterPro" id="IPR033922">
    <property type="entry name" value="NAD_bind_Glu_DH"/>
</dbReference>
<dbReference type="PIRSF" id="PIRSF000185">
    <property type="entry name" value="Glu_DH"/>
    <property type="match status" value="1"/>
</dbReference>
<organism evidence="11 12">
    <name type="scientific">Falsibacillus pallidus</name>
    <dbReference type="NCBI Taxonomy" id="493781"/>
    <lineage>
        <taxon>Bacteria</taxon>
        <taxon>Bacillati</taxon>
        <taxon>Bacillota</taxon>
        <taxon>Bacilli</taxon>
        <taxon>Bacillales</taxon>
        <taxon>Bacillaceae</taxon>
        <taxon>Falsibacillus</taxon>
    </lineage>
</organism>
<evidence type="ECO:0000256" key="8">
    <source>
        <dbReference type="PIRSR" id="PIRSR000185-3"/>
    </source>
</evidence>
<accession>A0A370FYG5</accession>
<dbReference type="InterPro" id="IPR036291">
    <property type="entry name" value="NAD(P)-bd_dom_sf"/>
</dbReference>
<dbReference type="SMART" id="SM00839">
    <property type="entry name" value="ELFV_dehydrog"/>
    <property type="match status" value="1"/>
</dbReference>
<dbReference type="GO" id="GO:0006538">
    <property type="term" value="P:L-glutamate catabolic process"/>
    <property type="evidence" value="ECO:0007669"/>
    <property type="project" value="TreeGrafter"/>
</dbReference>
<name>A0A370FYG5_9BACI</name>
<comment type="similarity">
    <text evidence="1 5 9">Belongs to the Glu/Leu/Phe/Val dehydrogenases family.</text>
</comment>
<evidence type="ECO:0000313" key="12">
    <source>
        <dbReference type="Proteomes" id="UP000255326"/>
    </source>
</evidence>
<dbReference type="Gene3D" id="1.10.8.1210">
    <property type="match status" value="2"/>
</dbReference>
<keyword evidence="12" id="KW-1185">Reference proteome</keyword>
<dbReference type="InterPro" id="IPR014362">
    <property type="entry name" value="Glu_DH"/>
</dbReference>
<dbReference type="InterPro" id="IPR006097">
    <property type="entry name" value="Glu/Leu/Phe/Val/Trp_DH_dimer"/>
</dbReference>
<proteinExistence type="inferred from homology"/>
<comment type="caution">
    <text evidence="11">The sequence shown here is derived from an EMBL/GenBank/DDBJ whole genome shotgun (WGS) entry which is preliminary data.</text>
</comment>
<dbReference type="InterPro" id="IPR046346">
    <property type="entry name" value="Aminoacid_DH-like_N_sf"/>
</dbReference>
<feature type="binding site" evidence="7">
    <location>
        <position position="93"/>
    </location>
    <ligand>
        <name>substrate</name>
    </ligand>
</feature>
<evidence type="ECO:0000256" key="1">
    <source>
        <dbReference type="ARBA" id="ARBA00006382"/>
    </source>
</evidence>
<dbReference type="Pfam" id="PF00208">
    <property type="entry name" value="ELFV_dehydrog"/>
    <property type="match status" value="1"/>
</dbReference>
<feature type="active site" description="Proton donor" evidence="6">
    <location>
        <position position="105"/>
    </location>
</feature>
<dbReference type="Gene3D" id="3.40.50.720">
    <property type="entry name" value="NAD(P)-binding Rossmann-like Domain"/>
    <property type="match status" value="1"/>
</dbReference>
<keyword evidence="7" id="KW-0547">Nucleotide-binding</keyword>
<dbReference type="PROSITE" id="PS00074">
    <property type="entry name" value="GLFV_DEHYDROGENASE"/>
    <property type="match status" value="1"/>
</dbReference>
<dbReference type="InterPro" id="IPR006095">
    <property type="entry name" value="Glu/Leu/Phe/Val/Trp_DH"/>
</dbReference>
<dbReference type="FunFam" id="3.40.50.10860:FF:000008">
    <property type="entry name" value="Glutamate dehydrogenase"/>
    <property type="match status" value="1"/>
</dbReference>
<dbReference type="InterPro" id="IPR006096">
    <property type="entry name" value="Glu/Leu/Phe/Val/Trp_DH_C"/>
</dbReference>
<feature type="binding site" evidence="7">
    <location>
        <position position="189"/>
    </location>
    <ligand>
        <name>NAD(+)</name>
        <dbReference type="ChEBI" id="CHEBI:57540"/>
    </ligand>
</feature>
<dbReference type="PANTHER" id="PTHR11606:SF13">
    <property type="entry name" value="GLUTAMATE DEHYDROGENASE 1, MITOCHONDRIAL"/>
    <property type="match status" value="1"/>
</dbReference>